<feature type="region of interest" description="Disordered" evidence="1">
    <location>
        <begin position="26"/>
        <end position="81"/>
    </location>
</feature>
<organism evidence="3 4">
    <name type="scientific">Daldinia eschscholtzii</name>
    <dbReference type="NCBI Taxonomy" id="292717"/>
    <lineage>
        <taxon>Eukaryota</taxon>
        <taxon>Fungi</taxon>
        <taxon>Dikarya</taxon>
        <taxon>Ascomycota</taxon>
        <taxon>Pezizomycotina</taxon>
        <taxon>Sordariomycetes</taxon>
        <taxon>Xylariomycetidae</taxon>
        <taxon>Xylariales</taxon>
        <taxon>Hypoxylaceae</taxon>
        <taxon>Daldinia</taxon>
    </lineage>
</organism>
<feature type="compositionally biased region" description="Basic and acidic residues" evidence="1">
    <location>
        <begin position="141"/>
        <end position="161"/>
    </location>
</feature>
<feature type="compositionally biased region" description="Low complexity" evidence="1">
    <location>
        <begin position="113"/>
        <end position="123"/>
    </location>
</feature>
<dbReference type="InterPro" id="IPR036420">
    <property type="entry name" value="BRCT_dom_sf"/>
</dbReference>
<proteinExistence type="predicted"/>
<dbReference type="GO" id="GO:0017125">
    <property type="term" value="F:deoxycytidyl transferase activity"/>
    <property type="evidence" value="ECO:0007669"/>
    <property type="project" value="TreeGrafter"/>
</dbReference>
<gene>
    <name evidence="3" type="ORF">Daesc_007389</name>
</gene>
<feature type="region of interest" description="Disordered" evidence="1">
    <location>
        <begin position="108"/>
        <end position="161"/>
    </location>
</feature>
<dbReference type="Gene3D" id="3.40.50.10190">
    <property type="entry name" value="BRCT domain"/>
    <property type="match status" value="1"/>
</dbReference>
<dbReference type="InterPro" id="IPR001357">
    <property type="entry name" value="BRCT_dom"/>
</dbReference>
<evidence type="ECO:0000256" key="1">
    <source>
        <dbReference type="SAM" id="MobiDB-lite"/>
    </source>
</evidence>
<name>A0AAX6MF97_9PEZI</name>
<sequence>MSPPLNTSKSEMSKAAEPKYSMAFDSWNSSATGHQRAENHLGRSTGWRQSRNLKLTSQFRGGPGGGSRVSDTVGAGSKHWDPNLKALVTPELRSRAKCSVRDMLAKPGIMAKSMSSPSSTPMTAPGADSKPNDGVGSGPTAEDKLMAQRKAEDEAREAEKAQPKRIFDGVVVYINGSTHPLISDHKLKHVLAEHGGRTSINLGRRQVTHVIVGRPAGGPRGAGGGLAGGKLQKEIQKVGGCGMKFVGAEWVLESIKAGKRLPEARFSNLKMASKGQQSVYGLYSATKTSAEQSTST</sequence>
<dbReference type="GO" id="GO:0042276">
    <property type="term" value="P:error-prone translesion synthesis"/>
    <property type="evidence" value="ECO:0007669"/>
    <property type="project" value="TreeGrafter"/>
</dbReference>
<dbReference type="SUPFAM" id="SSF52113">
    <property type="entry name" value="BRCT domain"/>
    <property type="match status" value="1"/>
</dbReference>
<feature type="domain" description="BRCT" evidence="2">
    <location>
        <begin position="162"/>
        <end position="268"/>
    </location>
</feature>
<dbReference type="AlphaFoldDB" id="A0AAX6MF97"/>
<dbReference type="EMBL" id="JBANMG010000007">
    <property type="protein sequence ID" value="KAK6950861.1"/>
    <property type="molecule type" value="Genomic_DNA"/>
</dbReference>
<dbReference type="SMART" id="SM00292">
    <property type="entry name" value="BRCT"/>
    <property type="match status" value="1"/>
</dbReference>
<dbReference type="Proteomes" id="UP001369815">
    <property type="component" value="Unassembled WGS sequence"/>
</dbReference>
<comment type="caution">
    <text evidence="3">The sequence shown here is derived from an EMBL/GenBank/DDBJ whole genome shotgun (WGS) entry which is preliminary data.</text>
</comment>
<dbReference type="GO" id="GO:0070987">
    <property type="term" value="P:error-free translesion synthesis"/>
    <property type="evidence" value="ECO:0007669"/>
    <property type="project" value="TreeGrafter"/>
</dbReference>
<evidence type="ECO:0000313" key="3">
    <source>
        <dbReference type="EMBL" id="KAK6950861.1"/>
    </source>
</evidence>
<dbReference type="Pfam" id="PF00533">
    <property type="entry name" value="BRCT"/>
    <property type="match status" value="1"/>
</dbReference>
<accession>A0AAX6MF97</accession>
<dbReference type="GO" id="GO:0005634">
    <property type="term" value="C:nucleus"/>
    <property type="evidence" value="ECO:0007669"/>
    <property type="project" value="TreeGrafter"/>
</dbReference>
<dbReference type="PANTHER" id="PTHR45990">
    <property type="entry name" value="DNA REPAIR PROTEIN REV1"/>
    <property type="match status" value="1"/>
</dbReference>
<protein>
    <recommendedName>
        <fullName evidence="2">BRCT domain-containing protein</fullName>
    </recommendedName>
</protein>
<feature type="compositionally biased region" description="Polar residues" evidence="1">
    <location>
        <begin position="46"/>
        <end position="59"/>
    </location>
</feature>
<dbReference type="PANTHER" id="PTHR45990:SF1">
    <property type="entry name" value="DNA REPAIR PROTEIN REV1"/>
    <property type="match status" value="1"/>
</dbReference>
<keyword evidence="4" id="KW-1185">Reference proteome</keyword>
<evidence type="ECO:0000259" key="2">
    <source>
        <dbReference type="PROSITE" id="PS50172"/>
    </source>
</evidence>
<dbReference type="GO" id="GO:0003887">
    <property type="term" value="F:DNA-directed DNA polymerase activity"/>
    <property type="evidence" value="ECO:0007669"/>
    <property type="project" value="TreeGrafter"/>
</dbReference>
<dbReference type="PROSITE" id="PS50172">
    <property type="entry name" value="BRCT"/>
    <property type="match status" value="1"/>
</dbReference>
<evidence type="ECO:0000313" key="4">
    <source>
        <dbReference type="Proteomes" id="UP001369815"/>
    </source>
</evidence>
<reference evidence="3 4" key="1">
    <citation type="journal article" date="2024" name="Front Chem Biol">
        <title>Unveiling the potential of Daldinia eschscholtzii MFLUCC 19-0629 through bioactivity and bioinformatics studies for enhanced sustainable agriculture production.</title>
        <authorList>
            <person name="Brooks S."/>
            <person name="Weaver J.A."/>
            <person name="Klomchit A."/>
            <person name="Alharthi S.A."/>
            <person name="Onlamun T."/>
            <person name="Nurani R."/>
            <person name="Vong T.K."/>
            <person name="Alberti F."/>
            <person name="Greco C."/>
        </authorList>
    </citation>
    <scope>NUCLEOTIDE SEQUENCE [LARGE SCALE GENOMIC DNA]</scope>
    <source>
        <strain evidence="3">MFLUCC 19-0629</strain>
    </source>
</reference>